<evidence type="ECO:0000313" key="3">
    <source>
        <dbReference type="Proteomes" id="UP001152888"/>
    </source>
</evidence>
<dbReference type="Proteomes" id="UP001152888">
    <property type="component" value="Unassembled WGS sequence"/>
</dbReference>
<evidence type="ECO:0000256" key="1">
    <source>
        <dbReference type="SAM" id="MobiDB-lite"/>
    </source>
</evidence>
<protein>
    <submittedName>
        <fullName evidence="2">Uncharacterized protein</fullName>
    </submittedName>
</protein>
<accession>A0A9P0VPE4</accession>
<name>A0A9P0VPE4_ACAOB</name>
<sequence>MAQRDGQRSSGFFVCTPVLQAKRRRMRQKVDIEIETRMPAAVEELRRWTSDEALGDVTVMPDCASRIPPVTTFISDNQDATDVGSGVVSSDDEGVDHKLPSPEEQLQVMALNASGGGRHKRPQFRPDVRATALVDARRSRQTAGRWRHRRQRRGHEEEEGAQTEEQTEEHAGGHGSEGDR</sequence>
<reference evidence="2" key="1">
    <citation type="submission" date="2022-03" db="EMBL/GenBank/DDBJ databases">
        <authorList>
            <person name="Sayadi A."/>
        </authorList>
    </citation>
    <scope>NUCLEOTIDE SEQUENCE</scope>
</reference>
<evidence type="ECO:0000313" key="2">
    <source>
        <dbReference type="EMBL" id="CAH2016903.1"/>
    </source>
</evidence>
<organism evidence="2 3">
    <name type="scientific">Acanthoscelides obtectus</name>
    <name type="common">Bean weevil</name>
    <name type="synonym">Bruchus obtectus</name>
    <dbReference type="NCBI Taxonomy" id="200917"/>
    <lineage>
        <taxon>Eukaryota</taxon>
        <taxon>Metazoa</taxon>
        <taxon>Ecdysozoa</taxon>
        <taxon>Arthropoda</taxon>
        <taxon>Hexapoda</taxon>
        <taxon>Insecta</taxon>
        <taxon>Pterygota</taxon>
        <taxon>Neoptera</taxon>
        <taxon>Endopterygota</taxon>
        <taxon>Coleoptera</taxon>
        <taxon>Polyphaga</taxon>
        <taxon>Cucujiformia</taxon>
        <taxon>Chrysomeloidea</taxon>
        <taxon>Chrysomelidae</taxon>
        <taxon>Bruchinae</taxon>
        <taxon>Bruchini</taxon>
        <taxon>Acanthoscelides</taxon>
    </lineage>
</organism>
<keyword evidence="3" id="KW-1185">Reference proteome</keyword>
<dbReference type="AlphaFoldDB" id="A0A9P0VPE4"/>
<feature type="region of interest" description="Disordered" evidence="1">
    <location>
        <begin position="75"/>
        <end position="101"/>
    </location>
</feature>
<proteinExistence type="predicted"/>
<comment type="caution">
    <text evidence="2">The sequence shown here is derived from an EMBL/GenBank/DDBJ whole genome shotgun (WGS) entry which is preliminary data.</text>
</comment>
<dbReference type="EMBL" id="CAKOFQ010009048">
    <property type="protein sequence ID" value="CAH2016903.1"/>
    <property type="molecule type" value="Genomic_DNA"/>
</dbReference>
<gene>
    <name evidence="2" type="ORF">ACAOBT_LOCUS35674</name>
</gene>
<dbReference type="OrthoDB" id="8965057at2759"/>
<feature type="compositionally biased region" description="Acidic residues" evidence="1">
    <location>
        <begin position="157"/>
        <end position="167"/>
    </location>
</feature>
<feature type="compositionally biased region" description="Basic and acidic residues" evidence="1">
    <location>
        <begin position="168"/>
        <end position="180"/>
    </location>
</feature>
<feature type="region of interest" description="Disordered" evidence="1">
    <location>
        <begin position="114"/>
        <end position="180"/>
    </location>
</feature>